<proteinExistence type="predicted"/>
<feature type="non-terminal residue" evidence="1">
    <location>
        <position position="23"/>
    </location>
</feature>
<name>A0A0F9DTP6_9ZZZZ</name>
<dbReference type="EMBL" id="LAZR01027638">
    <property type="protein sequence ID" value="KKL65109.1"/>
    <property type="molecule type" value="Genomic_DNA"/>
</dbReference>
<accession>A0A0F9DTP6</accession>
<protein>
    <submittedName>
        <fullName evidence="1">Uncharacterized protein</fullName>
    </submittedName>
</protein>
<comment type="caution">
    <text evidence="1">The sequence shown here is derived from an EMBL/GenBank/DDBJ whole genome shotgun (WGS) entry which is preliminary data.</text>
</comment>
<gene>
    <name evidence="1" type="ORF">LCGC14_2158280</name>
</gene>
<sequence length="23" mass="2858">MRDTEEVEFTDVDLFAEYLEFQM</sequence>
<evidence type="ECO:0000313" key="1">
    <source>
        <dbReference type="EMBL" id="KKL65109.1"/>
    </source>
</evidence>
<reference evidence="1" key="1">
    <citation type="journal article" date="2015" name="Nature">
        <title>Complex archaea that bridge the gap between prokaryotes and eukaryotes.</title>
        <authorList>
            <person name="Spang A."/>
            <person name="Saw J.H."/>
            <person name="Jorgensen S.L."/>
            <person name="Zaremba-Niedzwiedzka K."/>
            <person name="Martijn J."/>
            <person name="Lind A.E."/>
            <person name="van Eijk R."/>
            <person name="Schleper C."/>
            <person name="Guy L."/>
            <person name="Ettema T.J."/>
        </authorList>
    </citation>
    <scope>NUCLEOTIDE SEQUENCE</scope>
</reference>
<dbReference type="AlphaFoldDB" id="A0A0F9DTP6"/>
<organism evidence="1">
    <name type="scientific">marine sediment metagenome</name>
    <dbReference type="NCBI Taxonomy" id="412755"/>
    <lineage>
        <taxon>unclassified sequences</taxon>
        <taxon>metagenomes</taxon>
        <taxon>ecological metagenomes</taxon>
    </lineage>
</organism>